<proteinExistence type="predicted"/>
<evidence type="ECO:0000313" key="2">
    <source>
        <dbReference type="Proteomes" id="UP001305647"/>
    </source>
</evidence>
<dbReference type="EMBL" id="MU863647">
    <property type="protein sequence ID" value="KAK4099723.1"/>
    <property type="molecule type" value="Genomic_DNA"/>
</dbReference>
<gene>
    <name evidence="1" type="ORF">N658DRAFT_487512</name>
</gene>
<protein>
    <submittedName>
        <fullName evidence="1">Uncharacterized protein</fullName>
    </submittedName>
</protein>
<name>A0AAN6PXN5_9PEZI</name>
<evidence type="ECO:0000313" key="1">
    <source>
        <dbReference type="EMBL" id="KAK4099723.1"/>
    </source>
</evidence>
<keyword evidence="2" id="KW-1185">Reference proteome</keyword>
<sequence>MPEMDPSRIKITCFSSVPHISRCWSTLLSDSMALSPLIGRPVVPEPEPDWWWSEDSHRLDPSLEDRFKRAPYLSTAQRDELVRLLRDIVHWEPSRRISAAEVDQRLRAPVFASLG</sequence>
<reference evidence="1" key="1">
    <citation type="journal article" date="2023" name="Mol. Phylogenet. Evol.">
        <title>Genome-scale phylogeny and comparative genomics of the fungal order Sordariales.</title>
        <authorList>
            <person name="Hensen N."/>
            <person name="Bonometti L."/>
            <person name="Westerberg I."/>
            <person name="Brannstrom I.O."/>
            <person name="Guillou S."/>
            <person name="Cros-Aarteil S."/>
            <person name="Calhoun S."/>
            <person name="Haridas S."/>
            <person name="Kuo A."/>
            <person name="Mondo S."/>
            <person name="Pangilinan J."/>
            <person name="Riley R."/>
            <person name="LaButti K."/>
            <person name="Andreopoulos B."/>
            <person name="Lipzen A."/>
            <person name="Chen C."/>
            <person name="Yan M."/>
            <person name="Daum C."/>
            <person name="Ng V."/>
            <person name="Clum A."/>
            <person name="Steindorff A."/>
            <person name="Ohm R.A."/>
            <person name="Martin F."/>
            <person name="Silar P."/>
            <person name="Natvig D.O."/>
            <person name="Lalanne C."/>
            <person name="Gautier V."/>
            <person name="Ament-Velasquez S.L."/>
            <person name="Kruys A."/>
            <person name="Hutchinson M.I."/>
            <person name="Powell A.J."/>
            <person name="Barry K."/>
            <person name="Miller A.N."/>
            <person name="Grigoriev I.V."/>
            <person name="Debuchy R."/>
            <person name="Gladieux P."/>
            <person name="Hiltunen Thoren M."/>
            <person name="Johannesson H."/>
        </authorList>
    </citation>
    <scope>NUCLEOTIDE SEQUENCE</scope>
    <source>
        <strain evidence="1">CBS 757.83</strain>
    </source>
</reference>
<dbReference type="AlphaFoldDB" id="A0AAN6PXN5"/>
<dbReference type="Proteomes" id="UP001305647">
    <property type="component" value="Unassembled WGS sequence"/>
</dbReference>
<organism evidence="1 2">
    <name type="scientific">Parathielavia hyrcaniae</name>
    <dbReference type="NCBI Taxonomy" id="113614"/>
    <lineage>
        <taxon>Eukaryota</taxon>
        <taxon>Fungi</taxon>
        <taxon>Dikarya</taxon>
        <taxon>Ascomycota</taxon>
        <taxon>Pezizomycotina</taxon>
        <taxon>Sordariomycetes</taxon>
        <taxon>Sordariomycetidae</taxon>
        <taxon>Sordariales</taxon>
        <taxon>Chaetomiaceae</taxon>
        <taxon>Parathielavia</taxon>
    </lineage>
</organism>
<accession>A0AAN6PXN5</accession>
<comment type="caution">
    <text evidence="1">The sequence shown here is derived from an EMBL/GenBank/DDBJ whole genome shotgun (WGS) entry which is preliminary data.</text>
</comment>
<reference evidence="1" key="2">
    <citation type="submission" date="2023-05" db="EMBL/GenBank/DDBJ databases">
        <authorList>
            <consortium name="Lawrence Berkeley National Laboratory"/>
            <person name="Steindorff A."/>
            <person name="Hensen N."/>
            <person name="Bonometti L."/>
            <person name="Westerberg I."/>
            <person name="Brannstrom I.O."/>
            <person name="Guillou S."/>
            <person name="Cros-Aarteil S."/>
            <person name="Calhoun S."/>
            <person name="Haridas S."/>
            <person name="Kuo A."/>
            <person name="Mondo S."/>
            <person name="Pangilinan J."/>
            <person name="Riley R."/>
            <person name="Labutti K."/>
            <person name="Andreopoulos B."/>
            <person name="Lipzen A."/>
            <person name="Chen C."/>
            <person name="Yanf M."/>
            <person name="Daum C."/>
            <person name="Ng V."/>
            <person name="Clum A."/>
            <person name="Ohm R."/>
            <person name="Martin F."/>
            <person name="Silar P."/>
            <person name="Natvig D."/>
            <person name="Lalanne C."/>
            <person name="Gautier V."/>
            <person name="Ament-Velasquez S.L."/>
            <person name="Kruys A."/>
            <person name="Hutchinson M.I."/>
            <person name="Powell A.J."/>
            <person name="Barry K."/>
            <person name="Miller A.N."/>
            <person name="Grigoriev I.V."/>
            <person name="Debuchy R."/>
            <person name="Gladieux P."/>
            <person name="Thoren M.H."/>
            <person name="Johannesson H."/>
        </authorList>
    </citation>
    <scope>NUCLEOTIDE SEQUENCE</scope>
    <source>
        <strain evidence="1">CBS 757.83</strain>
    </source>
</reference>